<dbReference type="OrthoDB" id="778241at2759"/>
<protein>
    <submittedName>
        <fullName evidence="3">Uncharacterized protein</fullName>
    </submittedName>
</protein>
<organism evidence="3 4">
    <name type="scientific">Trifolium subterraneum</name>
    <name type="common">Subterranean clover</name>
    <dbReference type="NCBI Taxonomy" id="3900"/>
    <lineage>
        <taxon>Eukaryota</taxon>
        <taxon>Viridiplantae</taxon>
        <taxon>Streptophyta</taxon>
        <taxon>Embryophyta</taxon>
        <taxon>Tracheophyta</taxon>
        <taxon>Spermatophyta</taxon>
        <taxon>Magnoliopsida</taxon>
        <taxon>eudicotyledons</taxon>
        <taxon>Gunneridae</taxon>
        <taxon>Pentapetalae</taxon>
        <taxon>rosids</taxon>
        <taxon>fabids</taxon>
        <taxon>Fabales</taxon>
        <taxon>Fabaceae</taxon>
        <taxon>Papilionoideae</taxon>
        <taxon>50 kb inversion clade</taxon>
        <taxon>NPAAA clade</taxon>
        <taxon>Hologalegina</taxon>
        <taxon>IRL clade</taxon>
        <taxon>Trifolieae</taxon>
        <taxon>Trifolium</taxon>
    </lineage>
</organism>
<dbReference type="InterPro" id="IPR012862">
    <property type="entry name" value="DUF1635"/>
</dbReference>
<name>A0A2Z6LUE7_TRISU</name>
<keyword evidence="4" id="KW-1185">Reference proteome</keyword>
<feature type="coiled-coil region" evidence="1">
    <location>
        <begin position="7"/>
        <end position="41"/>
    </location>
</feature>
<dbReference type="AlphaFoldDB" id="A0A2Z6LUE7"/>
<proteinExistence type="predicted"/>
<keyword evidence="1" id="KW-0175">Coiled coil</keyword>
<dbReference type="Pfam" id="PF07795">
    <property type="entry name" value="DUF1635"/>
    <property type="match status" value="1"/>
</dbReference>
<dbReference type="EMBL" id="DF973262">
    <property type="protein sequence ID" value="GAU23051.1"/>
    <property type="molecule type" value="Genomic_DNA"/>
</dbReference>
<evidence type="ECO:0000313" key="4">
    <source>
        <dbReference type="Proteomes" id="UP000242715"/>
    </source>
</evidence>
<evidence type="ECO:0000313" key="3">
    <source>
        <dbReference type="EMBL" id="GAU23051.1"/>
    </source>
</evidence>
<gene>
    <name evidence="3" type="ORF">TSUD_336990</name>
</gene>
<feature type="region of interest" description="Disordered" evidence="2">
    <location>
        <begin position="155"/>
        <end position="177"/>
    </location>
</feature>
<evidence type="ECO:0000256" key="1">
    <source>
        <dbReference type="SAM" id="Coils"/>
    </source>
</evidence>
<dbReference type="PANTHER" id="PTHR33431">
    <property type="entry name" value="ENABLED-LIKE PROTEIN (DUF1635)"/>
    <property type="match status" value="1"/>
</dbReference>
<evidence type="ECO:0000256" key="2">
    <source>
        <dbReference type="SAM" id="MobiDB-lite"/>
    </source>
</evidence>
<feature type="compositionally biased region" description="Polar residues" evidence="2">
    <location>
        <begin position="155"/>
        <end position="169"/>
    </location>
</feature>
<dbReference type="PANTHER" id="PTHR33431:SF12">
    <property type="entry name" value="HIGH MOBILITY GROUP BOX PROTEIN, PUTATIVE (DUF1635)-RELATED"/>
    <property type="match status" value="1"/>
</dbReference>
<sequence length="177" mass="19765">MQANAEIKKYEDTVKNLYNMLKKVSQERDEARDQLQHLITNFQPSTPDKTHSTINTKVDPSCELSLSSLQSNEKKKNSSIVESCNLALPKQKNYQNQNKFGMVKASFDGVVSSSLSLCSIQEESYLSSNTYDKESVNLDESVPTYLSLAFPGNSSGASQMSHGMNNHTISAKKRKFL</sequence>
<dbReference type="Proteomes" id="UP000242715">
    <property type="component" value="Unassembled WGS sequence"/>
</dbReference>
<accession>A0A2Z6LUE7</accession>
<reference evidence="4" key="1">
    <citation type="journal article" date="2017" name="Front. Plant Sci.">
        <title>Climate Clever Clovers: New Paradigm to Reduce the Environmental Footprint of Ruminants by Breeding Low Methanogenic Forages Utilizing Haplotype Variation.</title>
        <authorList>
            <person name="Kaur P."/>
            <person name="Appels R."/>
            <person name="Bayer P.E."/>
            <person name="Keeble-Gagnere G."/>
            <person name="Wang J."/>
            <person name="Hirakawa H."/>
            <person name="Shirasawa K."/>
            <person name="Vercoe P."/>
            <person name="Stefanova K."/>
            <person name="Durmic Z."/>
            <person name="Nichols P."/>
            <person name="Revell C."/>
            <person name="Isobe S.N."/>
            <person name="Edwards D."/>
            <person name="Erskine W."/>
        </authorList>
    </citation>
    <scope>NUCLEOTIDE SEQUENCE [LARGE SCALE GENOMIC DNA]</scope>
    <source>
        <strain evidence="4">cv. Daliak</strain>
    </source>
</reference>